<reference evidence="2" key="1">
    <citation type="journal article" date="2022" name="bioRxiv">
        <title>Sequencing and chromosome-scale assembly of the giantPleurodeles waltlgenome.</title>
        <authorList>
            <person name="Brown T."/>
            <person name="Elewa A."/>
            <person name="Iarovenko S."/>
            <person name="Subramanian E."/>
            <person name="Araus A.J."/>
            <person name="Petzold A."/>
            <person name="Susuki M."/>
            <person name="Suzuki K.-i.T."/>
            <person name="Hayashi T."/>
            <person name="Toyoda A."/>
            <person name="Oliveira C."/>
            <person name="Osipova E."/>
            <person name="Leigh N.D."/>
            <person name="Simon A."/>
            <person name="Yun M.H."/>
        </authorList>
    </citation>
    <scope>NUCLEOTIDE SEQUENCE</scope>
    <source>
        <strain evidence="2">20211129_DDA</strain>
        <tissue evidence="2">Liver</tissue>
    </source>
</reference>
<feature type="compositionally biased region" description="Basic residues" evidence="1">
    <location>
        <begin position="112"/>
        <end position="126"/>
    </location>
</feature>
<dbReference type="EMBL" id="JANPWB010000002">
    <property type="protein sequence ID" value="KAJ1206077.1"/>
    <property type="molecule type" value="Genomic_DNA"/>
</dbReference>
<name>A0AAV7VWZ5_PLEWA</name>
<organism evidence="2 3">
    <name type="scientific">Pleurodeles waltl</name>
    <name type="common">Iberian ribbed newt</name>
    <dbReference type="NCBI Taxonomy" id="8319"/>
    <lineage>
        <taxon>Eukaryota</taxon>
        <taxon>Metazoa</taxon>
        <taxon>Chordata</taxon>
        <taxon>Craniata</taxon>
        <taxon>Vertebrata</taxon>
        <taxon>Euteleostomi</taxon>
        <taxon>Amphibia</taxon>
        <taxon>Batrachia</taxon>
        <taxon>Caudata</taxon>
        <taxon>Salamandroidea</taxon>
        <taxon>Salamandridae</taxon>
        <taxon>Pleurodelinae</taxon>
        <taxon>Pleurodeles</taxon>
    </lineage>
</organism>
<keyword evidence="3" id="KW-1185">Reference proteome</keyword>
<evidence type="ECO:0000313" key="3">
    <source>
        <dbReference type="Proteomes" id="UP001066276"/>
    </source>
</evidence>
<dbReference type="Proteomes" id="UP001066276">
    <property type="component" value="Chromosome 1_2"/>
</dbReference>
<gene>
    <name evidence="2" type="ORF">NDU88_001487</name>
</gene>
<dbReference type="AlphaFoldDB" id="A0AAV7VWZ5"/>
<proteinExistence type="predicted"/>
<feature type="compositionally biased region" description="Basic and acidic residues" evidence="1">
    <location>
        <begin position="46"/>
        <end position="56"/>
    </location>
</feature>
<sequence length="140" mass="14472">MAIASCGSPERPKKRKSTGGRAHSASTLSFSKTEDQEEQDGLGAAEKGEGRAHMGELEQGPEGQSDVVDDIGVTGTQVQEEVGPSTGFLPLDLSLPKGGSSLGKAGEAPGKMKSKSAGRAARRVAKSKVQEVGGWYNTET</sequence>
<evidence type="ECO:0000256" key="1">
    <source>
        <dbReference type="SAM" id="MobiDB-lite"/>
    </source>
</evidence>
<comment type="caution">
    <text evidence="2">The sequence shown here is derived from an EMBL/GenBank/DDBJ whole genome shotgun (WGS) entry which is preliminary data.</text>
</comment>
<protein>
    <submittedName>
        <fullName evidence="2">Uncharacterized protein</fullName>
    </submittedName>
</protein>
<feature type="region of interest" description="Disordered" evidence="1">
    <location>
        <begin position="1"/>
        <end position="140"/>
    </location>
</feature>
<evidence type="ECO:0000313" key="2">
    <source>
        <dbReference type="EMBL" id="KAJ1206077.1"/>
    </source>
</evidence>
<accession>A0AAV7VWZ5</accession>